<dbReference type="EMBL" id="JAVFKY010000002">
    <property type="protein sequence ID" value="KAK5580988.1"/>
    <property type="molecule type" value="Genomic_DNA"/>
</dbReference>
<dbReference type="Proteomes" id="UP001344447">
    <property type="component" value="Unassembled WGS sequence"/>
</dbReference>
<dbReference type="PROSITE" id="PS00966">
    <property type="entry name" value="PMI_I_2"/>
    <property type="match status" value="1"/>
</dbReference>
<evidence type="ECO:0000256" key="4">
    <source>
        <dbReference type="ARBA" id="ARBA00011956"/>
    </source>
</evidence>
<evidence type="ECO:0000256" key="5">
    <source>
        <dbReference type="ARBA" id="ARBA00022723"/>
    </source>
</evidence>
<evidence type="ECO:0000256" key="6">
    <source>
        <dbReference type="ARBA" id="ARBA00022833"/>
    </source>
</evidence>
<dbReference type="SUPFAM" id="SSF51182">
    <property type="entry name" value="RmlC-like cupins"/>
    <property type="match status" value="1"/>
</dbReference>
<accession>A0AAN7U3J5</accession>
<dbReference type="GO" id="GO:0005829">
    <property type="term" value="C:cytosol"/>
    <property type="evidence" value="ECO:0007669"/>
    <property type="project" value="TreeGrafter"/>
</dbReference>
<dbReference type="InterPro" id="IPR016305">
    <property type="entry name" value="Mannose-6-P_Isomerase"/>
</dbReference>
<evidence type="ECO:0000259" key="12">
    <source>
        <dbReference type="Pfam" id="PF20512"/>
    </source>
</evidence>
<dbReference type="GO" id="GO:0004476">
    <property type="term" value="F:mannose-6-phosphate isomerase activity"/>
    <property type="evidence" value="ECO:0007669"/>
    <property type="project" value="UniProtKB-EC"/>
</dbReference>
<gene>
    <name evidence="13" type="ORF">RB653_001015</name>
</gene>
<evidence type="ECO:0000256" key="7">
    <source>
        <dbReference type="ARBA" id="ARBA00023235"/>
    </source>
</evidence>
<evidence type="ECO:0000256" key="9">
    <source>
        <dbReference type="PIRSR" id="PIRSR001480-2"/>
    </source>
</evidence>
<reference evidence="13 14" key="1">
    <citation type="submission" date="2023-11" db="EMBL/GenBank/DDBJ databases">
        <title>Dfirmibasis_genome.</title>
        <authorList>
            <person name="Edelbroek B."/>
            <person name="Kjellin J."/>
            <person name="Jerlstrom-Hultqvist J."/>
            <person name="Soderbom F."/>
        </authorList>
    </citation>
    <scope>NUCLEOTIDE SEQUENCE [LARGE SCALE GENOMIC DNA]</scope>
    <source>
        <strain evidence="13 14">TNS-C-14</strain>
    </source>
</reference>
<comment type="caution">
    <text evidence="13">The sequence shown here is derived from an EMBL/GenBank/DDBJ whole genome shotgun (WGS) entry which is preliminary data.</text>
</comment>
<sequence>MNENNNNNNNNIVLLKCVSQNYEWGKYGSDSAVAKLLKGYAKECSDFIKETTPYAELWMGDHVNAPSKVEYKNKELKLREYIDTVQQEIFEKSQSSSIRGEIVEKRFGNDFPFLFKVLSIRTALSIQAHPDTQLAQILFKKYPTIYKDPYHKPEIAIATTPFEALCSFRPLLEIQSFIDTIPEFKNSLPNNLIKLDDCKEYLKSIVTSLLKADVLLISNNLKELNRRLNEKREEERDELDTLVLKLYLQYPGDVGVFFAYILNYIVLKPGEALFLGAGEPHAYISGDCVECMAPSDNVVRAGLTPKLKDVDTLGDMLTYRTGRPDLVQPQQRPDLSLNNYRCFQPPVDEFQVEYYHLDGNNCKNINVYSSKGPSIVLVYNGSLAIDNKSNQSNNQTLNHLHTGSILFVPANTEYQFIQSDSSVPVSIYVASVSNRIFNKNNL</sequence>
<feature type="binding site" evidence="9">
    <location>
        <position position="127"/>
    </location>
    <ligand>
        <name>Zn(2+)</name>
        <dbReference type="ChEBI" id="CHEBI:29105"/>
    </ligand>
</feature>
<feature type="binding site" evidence="9">
    <location>
        <position position="154"/>
    </location>
    <ligand>
        <name>Zn(2+)</name>
        <dbReference type="ChEBI" id="CHEBI:29105"/>
    </ligand>
</feature>
<dbReference type="EC" id="5.3.1.8" evidence="4"/>
<evidence type="ECO:0000259" key="11">
    <source>
        <dbReference type="Pfam" id="PF20511"/>
    </source>
</evidence>
<evidence type="ECO:0000313" key="13">
    <source>
        <dbReference type="EMBL" id="KAK5580988.1"/>
    </source>
</evidence>
<keyword evidence="6 9" id="KW-0862">Zinc</keyword>
<keyword evidence="14" id="KW-1185">Reference proteome</keyword>
<dbReference type="Pfam" id="PF20511">
    <property type="entry name" value="PMI_typeI_cat"/>
    <property type="match status" value="1"/>
</dbReference>
<evidence type="ECO:0000256" key="10">
    <source>
        <dbReference type="SAM" id="Coils"/>
    </source>
</evidence>
<dbReference type="NCBIfam" id="TIGR00218">
    <property type="entry name" value="manA"/>
    <property type="match status" value="1"/>
</dbReference>
<evidence type="ECO:0000256" key="1">
    <source>
        <dbReference type="ARBA" id="ARBA00000757"/>
    </source>
</evidence>
<feature type="binding site" evidence="9">
    <location>
        <position position="281"/>
    </location>
    <ligand>
        <name>Zn(2+)</name>
        <dbReference type="ChEBI" id="CHEBI:29105"/>
    </ligand>
</feature>
<dbReference type="Gene3D" id="1.10.441.10">
    <property type="entry name" value="Phosphomannose Isomerase, domain 2"/>
    <property type="match status" value="1"/>
</dbReference>
<dbReference type="InterPro" id="IPR046457">
    <property type="entry name" value="PMI_typeI_cat"/>
</dbReference>
<comment type="catalytic activity">
    <reaction evidence="1">
        <text>D-mannose 6-phosphate = D-fructose 6-phosphate</text>
        <dbReference type="Rhea" id="RHEA:12356"/>
        <dbReference type="ChEBI" id="CHEBI:58735"/>
        <dbReference type="ChEBI" id="CHEBI:61527"/>
        <dbReference type="EC" id="5.3.1.8"/>
    </reaction>
</comment>
<dbReference type="GO" id="GO:0008270">
    <property type="term" value="F:zinc ion binding"/>
    <property type="evidence" value="ECO:0007669"/>
    <property type="project" value="InterPro"/>
</dbReference>
<dbReference type="PIRSF" id="PIRSF001480">
    <property type="entry name" value="Mannose-6-phosphate_isomerase"/>
    <property type="match status" value="1"/>
</dbReference>
<feature type="domain" description="Phosphomannose isomerase type I helical insertion" evidence="12">
    <location>
        <begin position="196"/>
        <end position="262"/>
    </location>
</feature>
<dbReference type="GO" id="GO:0005975">
    <property type="term" value="P:carbohydrate metabolic process"/>
    <property type="evidence" value="ECO:0007669"/>
    <property type="project" value="InterPro"/>
</dbReference>
<dbReference type="InterPro" id="IPR011051">
    <property type="entry name" value="RmlC_Cupin_sf"/>
</dbReference>
<feature type="domain" description="Phosphomannose isomerase type I catalytic" evidence="11">
    <location>
        <begin position="14"/>
        <end position="171"/>
    </location>
</feature>
<organism evidence="13 14">
    <name type="scientific">Dictyostelium firmibasis</name>
    <dbReference type="NCBI Taxonomy" id="79012"/>
    <lineage>
        <taxon>Eukaryota</taxon>
        <taxon>Amoebozoa</taxon>
        <taxon>Evosea</taxon>
        <taxon>Eumycetozoa</taxon>
        <taxon>Dictyostelia</taxon>
        <taxon>Dictyosteliales</taxon>
        <taxon>Dictyosteliaceae</taxon>
        <taxon>Dictyostelium</taxon>
    </lineage>
</organism>
<dbReference type="Pfam" id="PF20512">
    <property type="entry name" value="PMI_typeI_hel"/>
    <property type="match status" value="1"/>
</dbReference>
<keyword evidence="10" id="KW-0175">Coiled coil</keyword>
<dbReference type="InterPro" id="IPR046458">
    <property type="entry name" value="PMI_typeI_hel"/>
</dbReference>
<dbReference type="GO" id="GO:0009298">
    <property type="term" value="P:GDP-mannose biosynthetic process"/>
    <property type="evidence" value="ECO:0007669"/>
    <property type="project" value="InterPro"/>
</dbReference>
<feature type="binding site" evidence="9">
    <location>
        <position position="129"/>
    </location>
    <ligand>
        <name>Zn(2+)</name>
        <dbReference type="ChEBI" id="CHEBI:29105"/>
    </ligand>
</feature>
<dbReference type="PANTHER" id="PTHR10309:SF0">
    <property type="entry name" value="MANNOSE-6-PHOSPHATE ISOMERASE"/>
    <property type="match status" value="1"/>
</dbReference>
<name>A0AAN7U3J5_9MYCE</name>
<dbReference type="InterPro" id="IPR014710">
    <property type="entry name" value="RmlC-like_jellyroll"/>
</dbReference>
<dbReference type="PANTHER" id="PTHR10309">
    <property type="entry name" value="MANNOSE-6-PHOSPHATE ISOMERASE"/>
    <property type="match status" value="1"/>
</dbReference>
<proteinExistence type="inferred from homology"/>
<dbReference type="AlphaFoldDB" id="A0AAN7U3J5"/>
<keyword evidence="5 9" id="KW-0479">Metal-binding</keyword>
<protein>
    <recommendedName>
        <fullName evidence="4">mannose-6-phosphate isomerase</fullName>
        <ecNumber evidence="4">5.3.1.8</ecNumber>
    </recommendedName>
</protein>
<comment type="cofactor">
    <cofactor evidence="9">
        <name>Zn(2+)</name>
        <dbReference type="ChEBI" id="CHEBI:29105"/>
    </cofactor>
    <text evidence="9">Binds 1 zinc ion per subunit.</text>
</comment>
<evidence type="ECO:0000256" key="3">
    <source>
        <dbReference type="ARBA" id="ARBA00010772"/>
    </source>
</evidence>
<evidence type="ECO:0000256" key="8">
    <source>
        <dbReference type="PIRSR" id="PIRSR001480-1"/>
    </source>
</evidence>
<feature type="active site" evidence="8">
    <location>
        <position position="300"/>
    </location>
</feature>
<evidence type="ECO:0000313" key="14">
    <source>
        <dbReference type="Proteomes" id="UP001344447"/>
    </source>
</evidence>
<feature type="coiled-coil region" evidence="10">
    <location>
        <begin position="214"/>
        <end position="245"/>
    </location>
</feature>
<keyword evidence="7" id="KW-0413">Isomerase</keyword>
<dbReference type="CDD" id="cd07011">
    <property type="entry name" value="cupin_PMI_type_I_N"/>
    <property type="match status" value="1"/>
</dbReference>
<comment type="similarity">
    <text evidence="3">Belongs to the mannose-6-phosphate isomerase type 1 family.</text>
</comment>
<dbReference type="PRINTS" id="PR00714">
    <property type="entry name" value="MAN6PISMRASE"/>
</dbReference>
<dbReference type="InterPro" id="IPR018050">
    <property type="entry name" value="Pmannose_isomerase-type1_CS"/>
</dbReference>
<dbReference type="InterPro" id="IPR001250">
    <property type="entry name" value="Man6P_Isoase-1"/>
</dbReference>
<dbReference type="Gene3D" id="2.60.120.10">
    <property type="entry name" value="Jelly Rolls"/>
    <property type="match status" value="2"/>
</dbReference>
<comment type="pathway">
    <text evidence="2">Nucleotide-sugar biosynthesis; GDP-alpha-D-mannose biosynthesis; alpha-D-mannose 1-phosphate from D-fructose 6-phosphate: step 1/2.</text>
</comment>
<evidence type="ECO:0000256" key="2">
    <source>
        <dbReference type="ARBA" id="ARBA00004666"/>
    </source>
</evidence>